<dbReference type="InterPro" id="IPR013087">
    <property type="entry name" value="Znf_C2H2_type"/>
</dbReference>
<dbReference type="PANTHER" id="PTHR24409">
    <property type="entry name" value="ZINC FINGER PROTEIN 142"/>
    <property type="match status" value="1"/>
</dbReference>
<dbReference type="KEGG" id="pno:SNOG_10331"/>
<keyword evidence="2" id="KW-0677">Repeat</keyword>
<feature type="domain" description="C2H2-type" evidence="6">
    <location>
        <begin position="97"/>
        <end position="119"/>
    </location>
</feature>
<dbReference type="RefSeq" id="XP_001800607.1">
    <property type="nucleotide sequence ID" value="XM_001800555.1"/>
</dbReference>
<dbReference type="SUPFAM" id="SSF57667">
    <property type="entry name" value="beta-beta-alpha zinc fingers"/>
    <property type="match status" value="1"/>
</dbReference>
<keyword evidence="3 5" id="KW-0863">Zinc-finger</keyword>
<dbReference type="PANTHER" id="PTHR24409:SF295">
    <property type="entry name" value="AZ2-RELATED"/>
    <property type="match status" value="1"/>
</dbReference>
<evidence type="ECO:0000256" key="1">
    <source>
        <dbReference type="ARBA" id="ARBA00022723"/>
    </source>
</evidence>
<evidence type="ECO:0000313" key="8">
    <source>
        <dbReference type="Proteomes" id="UP000663193"/>
    </source>
</evidence>
<keyword evidence="4" id="KW-0862">Zinc</keyword>
<dbReference type="SMART" id="SM00355">
    <property type="entry name" value="ZnF_C2H2"/>
    <property type="match status" value="6"/>
</dbReference>
<dbReference type="Gene3D" id="3.30.160.60">
    <property type="entry name" value="Classic Zinc Finger"/>
    <property type="match status" value="1"/>
</dbReference>
<dbReference type="VEuPathDB" id="FungiDB:JI435_103310"/>
<sequence length="247" mass="28557">MVFHMTGLAILDPLPSDPEYHCRFCTVSDLCSNEELNAHEASKHNVCPVCKKWYSSWDDLKTHCRQTKCAMVCEGCGHRGALHHNNEYFERHKQTHNVCEECEKHFETPSNLTHHKLTHRTPDYECYGCTRTFTTYSGMIIHLESGTCTSGIDIHDLGKSAAMCFQWKKYIITNWVHARLLEEEDLWPLIDEYGDAEEIECFKCPRCDIYFTKLSGLFMHVESESCSQTLGDGAIGKLRRWLSNRHS</sequence>
<gene>
    <name evidence="7" type="ORF">JI435_103310</name>
</gene>
<dbReference type="InterPro" id="IPR036236">
    <property type="entry name" value="Znf_C2H2_sf"/>
</dbReference>
<dbReference type="PROSITE" id="PS00028">
    <property type="entry name" value="ZINC_FINGER_C2H2_1"/>
    <property type="match status" value="1"/>
</dbReference>
<proteinExistence type="predicted"/>
<keyword evidence="1" id="KW-0479">Metal-binding</keyword>
<dbReference type="Pfam" id="PF00096">
    <property type="entry name" value="zf-C2H2"/>
    <property type="match status" value="1"/>
</dbReference>
<dbReference type="OrthoDB" id="6105938at2759"/>
<organism evidence="7 8">
    <name type="scientific">Phaeosphaeria nodorum (strain SN15 / ATCC MYA-4574 / FGSC 10173)</name>
    <name type="common">Glume blotch fungus</name>
    <name type="synonym">Parastagonospora nodorum</name>
    <dbReference type="NCBI Taxonomy" id="321614"/>
    <lineage>
        <taxon>Eukaryota</taxon>
        <taxon>Fungi</taxon>
        <taxon>Dikarya</taxon>
        <taxon>Ascomycota</taxon>
        <taxon>Pezizomycotina</taxon>
        <taxon>Dothideomycetes</taxon>
        <taxon>Pleosporomycetidae</taxon>
        <taxon>Pleosporales</taxon>
        <taxon>Pleosporineae</taxon>
        <taxon>Phaeosphaeriaceae</taxon>
        <taxon>Parastagonospora</taxon>
    </lineage>
</organism>
<evidence type="ECO:0000313" key="7">
    <source>
        <dbReference type="EMBL" id="QRD03567.1"/>
    </source>
</evidence>
<evidence type="ECO:0000259" key="6">
    <source>
        <dbReference type="PROSITE" id="PS50157"/>
    </source>
</evidence>
<keyword evidence="8" id="KW-1185">Reference proteome</keyword>
<protein>
    <recommendedName>
        <fullName evidence="6">C2H2-type domain-containing protein</fullName>
    </recommendedName>
</protein>
<evidence type="ECO:0000256" key="4">
    <source>
        <dbReference type="ARBA" id="ARBA00022833"/>
    </source>
</evidence>
<accession>A0A7U2FE25</accession>
<dbReference type="Proteomes" id="UP000663193">
    <property type="component" value="Chromosome 15"/>
</dbReference>
<dbReference type="PROSITE" id="PS50157">
    <property type="entry name" value="ZINC_FINGER_C2H2_2"/>
    <property type="match status" value="1"/>
</dbReference>
<dbReference type="GO" id="GO:0008270">
    <property type="term" value="F:zinc ion binding"/>
    <property type="evidence" value="ECO:0007669"/>
    <property type="project" value="UniProtKB-KW"/>
</dbReference>
<evidence type="ECO:0000256" key="2">
    <source>
        <dbReference type="ARBA" id="ARBA00022737"/>
    </source>
</evidence>
<name>A0A7U2FE25_PHANO</name>
<evidence type="ECO:0000256" key="5">
    <source>
        <dbReference type="PROSITE-ProRule" id="PRU00042"/>
    </source>
</evidence>
<dbReference type="EMBL" id="CP069037">
    <property type="protein sequence ID" value="QRD03567.1"/>
    <property type="molecule type" value="Genomic_DNA"/>
</dbReference>
<dbReference type="AlphaFoldDB" id="A0A7U2FE25"/>
<evidence type="ECO:0000256" key="3">
    <source>
        <dbReference type="ARBA" id="ARBA00022771"/>
    </source>
</evidence>
<reference evidence="8" key="1">
    <citation type="journal article" date="2021" name="BMC Genomics">
        <title>Chromosome-level genome assembly and manually-curated proteome of model necrotroph Parastagonospora nodorum Sn15 reveals a genome-wide trove of candidate effector homologs, and redundancy of virulence-related functions within an accessory chromosome.</title>
        <authorList>
            <person name="Bertazzoni S."/>
            <person name="Jones D.A.B."/>
            <person name="Phan H.T."/>
            <person name="Tan K.-C."/>
            <person name="Hane J.K."/>
        </authorList>
    </citation>
    <scope>NUCLEOTIDE SEQUENCE [LARGE SCALE GENOMIC DNA]</scope>
    <source>
        <strain evidence="8">SN15 / ATCC MYA-4574 / FGSC 10173)</strain>
    </source>
</reference>
<dbReference type="OMA" id="CENKHAL"/>